<dbReference type="STRING" id="42514.ENSPNAP00000004302"/>
<dbReference type="Pfam" id="PF00822">
    <property type="entry name" value="PMP22_Claudin"/>
    <property type="match status" value="1"/>
</dbReference>
<dbReference type="InterPro" id="IPR004031">
    <property type="entry name" value="PMP22/EMP/MP20/Claudin"/>
</dbReference>
<dbReference type="InterPro" id="IPR003928">
    <property type="entry name" value="Claudin18"/>
</dbReference>
<feature type="transmembrane region" description="Helical" evidence="8">
    <location>
        <begin position="178"/>
        <end position="199"/>
    </location>
</feature>
<dbReference type="GeneTree" id="ENSGT00940000158655"/>
<keyword evidence="3 8" id="KW-1003">Cell membrane</keyword>
<keyword evidence="2 8" id="KW-0796">Tight junction</keyword>
<comment type="caution">
    <text evidence="8">Lacks conserved residue(s) required for the propagation of feature annotation.</text>
</comment>
<comment type="similarity">
    <text evidence="1 8">Belongs to the claudin family.</text>
</comment>
<sequence>MANTMLQTAGFVLGLIGVAAVIAATVMNNWSTKDRQGDVVTSVYTYKGLWQDCEVSTSGFTECRPMYGILGYSGQFQAVRAMMVISVVLGVIGTGISVFSLKCFKVGSTETSTKAKMTLTAGIMFLITGLCAIIAASIYANQIVASFTSTIYTNTYNAYNEGMGEMAMGGMGMATTYTFGPAIFVAWVGGGLLLIGGVLKSVAFKGMHADSTP</sequence>
<dbReference type="PROSITE" id="PS01346">
    <property type="entry name" value="CLAUDIN"/>
    <property type="match status" value="1"/>
</dbReference>
<keyword evidence="4 8" id="KW-0812">Transmembrane</keyword>
<dbReference type="GO" id="GO:0005886">
    <property type="term" value="C:plasma membrane"/>
    <property type="evidence" value="ECO:0007669"/>
    <property type="project" value="UniProtKB-SubCell"/>
</dbReference>
<evidence type="ECO:0000256" key="7">
    <source>
        <dbReference type="ARBA" id="ARBA00023136"/>
    </source>
</evidence>
<evidence type="ECO:0000256" key="4">
    <source>
        <dbReference type="ARBA" id="ARBA00022692"/>
    </source>
</evidence>
<feature type="transmembrane region" description="Helical" evidence="8">
    <location>
        <begin position="78"/>
        <end position="99"/>
    </location>
</feature>
<dbReference type="PANTHER" id="PTHR12002">
    <property type="entry name" value="CLAUDIN"/>
    <property type="match status" value="1"/>
</dbReference>
<gene>
    <name evidence="9" type="primary">CLDN18</name>
</gene>
<proteinExistence type="inferred from homology"/>
<dbReference type="InterPro" id="IPR017974">
    <property type="entry name" value="Claudin_CS"/>
</dbReference>
<reference evidence="9" key="3">
    <citation type="submission" date="2025-09" db="UniProtKB">
        <authorList>
            <consortium name="Ensembl"/>
        </authorList>
    </citation>
    <scope>IDENTIFICATION</scope>
</reference>
<dbReference type="OMA" id="IVASFRM"/>
<dbReference type="Ensembl" id="ENSPNAT00000007244.2">
    <property type="protein sequence ID" value="ENSPNAP00000004302.2"/>
    <property type="gene ID" value="ENSPNAG00000010759.2"/>
</dbReference>
<feature type="transmembrane region" description="Helical" evidence="8">
    <location>
        <begin position="119"/>
        <end position="140"/>
    </location>
</feature>
<dbReference type="InterPro" id="IPR006187">
    <property type="entry name" value="Claudin"/>
</dbReference>
<accession>A0A3B4BX87</accession>
<reference evidence="9 10" key="1">
    <citation type="submission" date="2020-10" db="EMBL/GenBank/DDBJ databases">
        <title>Pygocentrus nattereri (red-bellied piranha) genome, fPygNat1, primary haplotype.</title>
        <authorList>
            <person name="Myers G."/>
            <person name="Meyer A."/>
            <person name="Karagic N."/>
            <person name="Pippel M."/>
            <person name="Winkler S."/>
            <person name="Tracey A."/>
            <person name="Wood J."/>
            <person name="Formenti G."/>
            <person name="Howe K."/>
            <person name="Fedrigo O."/>
            <person name="Jarvis E.D."/>
        </authorList>
    </citation>
    <scope>NUCLEOTIDE SEQUENCE [LARGE SCALE GENOMIC DNA]</scope>
</reference>
<evidence type="ECO:0000256" key="2">
    <source>
        <dbReference type="ARBA" id="ARBA00022427"/>
    </source>
</evidence>
<protein>
    <recommendedName>
        <fullName evidence="8">Claudin</fullName>
    </recommendedName>
</protein>
<dbReference type="Proteomes" id="UP001501920">
    <property type="component" value="Chromosome 17"/>
</dbReference>
<name>A0A3B4BX87_PYGNA</name>
<reference evidence="9" key="2">
    <citation type="submission" date="2025-08" db="UniProtKB">
        <authorList>
            <consortium name="Ensembl"/>
        </authorList>
    </citation>
    <scope>IDENTIFICATION</scope>
</reference>
<evidence type="ECO:0000313" key="9">
    <source>
        <dbReference type="Ensembl" id="ENSPNAP00000004302.2"/>
    </source>
</evidence>
<dbReference type="GO" id="GO:0005923">
    <property type="term" value="C:bicellular tight junction"/>
    <property type="evidence" value="ECO:0007669"/>
    <property type="project" value="UniProtKB-SubCell"/>
</dbReference>
<keyword evidence="10" id="KW-1185">Reference proteome</keyword>
<evidence type="ECO:0000256" key="1">
    <source>
        <dbReference type="ARBA" id="ARBA00008295"/>
    </source>
</evidence>
<comment type="subcellular location">
    <subcellularLocation>
        <location evidence="8">Cell junction</location>
        <location evidence="8">Tight junction</location>
    </subcellularLocation>
    <subcellularLocation>
        <location evidence="8">Cell membrane</location>
        <topology evidence="8">Multi-pass membrane protein</topology>
    </subcellularLocation>
</comment>
<comment type="function">
    <text evidence="8">Claudins function as major constituents of the tight junction complexes that regulate the permeability of epithelia.</text>
</comment>
<evidence type="ECO:0000256" key="5">
    <source>
        <dbReference type="ARBA" id="ARBA00022949"/>
    </source>
</evidence>
<evidence type="ECO:0000256" key="3">
    <source>
        <dbReference type="ARBA" id="ARBA00022475"/>
    </source>
</evidence>
<dbReference type="OrthoDB" id="8795554at2759"/>
<dbReference type="PRINTS" id="PR01448">
    <property type="entry name" value="CLAUDIN18"/>
</dbReference>
<evidence type="ECO:0000256" key="6">
    <source>
        <dbReference type="ARBA" id="ARBA00022989"/>
    </source>
</evidence>
<dbReference type="AlphaFoldDB" id="A0A3B4BX87"/>
<dbReference type="GO" id="GO:0005198">
    <property type="term" value="F:structural molecule activity"/>
    <property type="evidence" value="ECO:0007669"/>
    <property type="project" value="InterPro"/>
</dbReference>
<keyword evidence="6 8" id="KW-1133">Transmembrane helix</keyword>
<evidence type="ECO:0000313" key="10">
    <source>
        <dbReference type="Proteomes" id="UP001501920"/>
    </source>
</evidence>
<dbReference type="PRINTS" id="PR01077">
    <property type="entry name" value="CLAUDIN"/>
</dbReference>
<keyword evidence="7 8" id="KW-0472">Membrane</keyword>
<evidence type="ECO:0000256" key="8">
    <source>
        <dbReference type="RuleBase" id="RU060637"/>
    </source>
</evidence>
<keyword evidence="5 8" id="KW-0965">Cell junction</keyword>
<dbReference type="Gene3D" id="1.20.140.150">
    <property type="match status" value="1"/>
</dbReference>
<organism evidence="9 10">
    <name type="scientific">Pygocentrus nattereri</name>
    <name type="common">Red-bellied piranha</name>
    <dbReference type="NCBI Taxonomy" id="42514"/>
    <lineage>
        <taxon>Eukaryota</taxon>
        <taxon>Metazoa</taxon>
        <taxon>Chordata</taxon>
        <taxon>Craniata</taxon>
        <taxon>Vertebrata</taxon>
        <taxon>Euteleostomi</taxon>
        <taxon>Actinopterygii</taxon>
        <taxon>Neopterygii</taxon>
        <taxon>Teleostei</taxon>
        <taxon>Ostariophysi</taxon>
        <taxon>Characiformes</taxon>
        <taxon>Characoidei</taxon>
        <taxon>Pygocentrus</taxon>
    </lineage>
</organism>